<dbReference type="EMBL" id="JBHSIV010000002">
    <property type="protein sequence ID" value="MFC5061136.1"/>
    <property type="molecule type" value="Genomic_DNA"/>
</dbReference>
<comment type="caution">
    <text evidence="2">The sequence shown here is derived from an EMBL/GenBank/DDBJ whole genome shotgun (WGS) entry which is preliminary data.</text>
</comment>
<dbReference type="Proteomes" id="UP001595947">
    <property type="component" value="Unassembled WGS sequence"/>
</dbReference>
<proteinExistence type="predicted"/>
<reference evidence="3" key="1">
    <citation type="journal article" date="2019" name="Int. J. Syst. Evol. Microbiol.">
        <title>The Global Catalogue of Microorganisms (GCM) 10K type strain sequencing project: providing services to taxonomists for standard genome sequencing and annotation.</title>
        <authorList>
            <consortium name="The Broad Institute Genomics Platform"/>
            <consortium name="The Broad Institute Genome Sequencing Center for Infectious Disease"/>
            <person name="Wu L."/>
            <person name="Ma J."/>
        </authorList>
    </citation>
    <scope>NUCLEOTIDE SEQUENCE [LARGE SCALE GENOMIC DNA]</scope>
    <source>
        <strain evidence="3">CGMCC 4.7093</strain>
    </source>
</reference>
<gene>
    <name evidence="2" type="ORF">ACFPBZ_02885</name>
</gene>
<evidence type="ECO:0000313" key="3">
    <source>
        <dbReference type="Proteomes" id="UP001595947"/>
    </source>
</evidence>
<evidence type="ECO:0000313" key="2">
    <source>
        <dbReference type="EMBL" id="MFC5061136.1"/>
    </source>
</evidence>
<sequence>MDTHRSFGKAERLNRTLQNEFAYARPWTSNHQRPAALDSWVSNDNARPAHSALRGQPPITRLAC</sequence>
<dbReference type="Pfam" id="PF13683">
    <property type="entry name" value="rve_3"/>
    <property type="match status" value="1"/>
</dbReference>
<dbReference type="SUPFAM" id="SSF53098">
    <property type="entry name" value="Ribonuclease H-like"/>
    <property type="match status" value="1"/>
</dbReference>
<dbReference type="InterPro" id="IPR012337">
    <property type="entry name" value="RNaseH-like_sf"/>
</dbReference>
<accession>A0ABV9YKZ0</accession>
<dbReference type="InterPro" id="IPR001584">
    <property type="entry name" value="Integrase_cat-core"/>
</dbReference>
<feature type="domain" description="Integrase catalytic" evidence="1">
    <location>
        <begin position="8"/>
        <end position="58"/>
    </location>
</feature>
<protein>
    <submittedName>
        <fullName evidence="2">Integrase core domain-containing protein</fullName>
    </submittedName>
</protein>
<evidence type="ECO:0000259" key="1">
    <source>
        <dbReference type="Pfam" id="PF13683"/>
    </source>
</evidence>
<organism evidence="2 3">
    <name type="scientific">Actinomycetospora atypica</name>
    <dbReference type="NCBI Taxonomy" id="1290095"/>
    <lineage>
        <taxon>Bacteria</taxon>
        <taxon>Bacillati</taxon>
        <taxon>Actinomycetota</taxon>
        <taxon>Actinomycetes</taxon>
        <taxon>Pseudonocardiales</taxon>
        <taxon>Pseudonocardiaceae</taxon>
        <taxon>Actinomycetospora</taxon>
    </lineage>
</organism>
<keyword evidence="3" id="KW-1185">Reference proteome</keyword>
<name>A0ABV9YKZ0_9PSEU</name>
<dbReference type="RefSeq" id="WP_378034557.1">
    <property type="nucleotide sequence ID" value="NZ_JBHSIV010000002.1"/>
</dbReference>